<dbReference type="PROSITE" id="PS51007">
    <property type="entry name" value="CYTC"/>
    <property type="match status" value="1"/>
</dbReference>
<evidence type="ECO:0000256" key="1">
    <source>
        <dbReference type="ARBA" id="ARBA00022448"/>
    </source>
</evidence>
<feature type="signal peptide" evidence="7">
    <location>
        <begin position="1"/>
        <end position="22"/>
    </location>
</feature>
<feature type="chain" id="PRO_5045625662" evidence="7">
    <location>
        <begin position="23"/>
        <end position="123"/>
    </location>
</feature>
<organism evidence="9 10">
    <name type="scientific">Mesorhizobium escarrei</name>
    <dbReference type="NCBI Taxonomy" id="666018"/>
    <lineage>
        <taxon>Bacteria</taxon>
        <taxon>Pseudomonadati</taxon>
        <taxon>Pseudomonadota</taxon>
        <taxon>Alphaproteobacteria</taxon>
        <taxon>Hyphomicrobiales</taxon>
        <taxon>Phyllobacteriaceae</taxon>
        <taxon>Mesorhizobium</taxon>
    </lineage>
</organism>
<keyword evidence="7" id="KW-0732">Signal</keyword>
<dbReference type="Pfam" id="PF00034">
    <property type="entry name" value="Cytochrom_C"/>
    <property type="match status" value="1"/>
</dbReference>
<dbReference type="EMBL" id="CAKXZT010000136">
    <property type="protein sequence ID" value="CAH2404251.1"/>
    <property type="molecule type" value="Genomic_DNA"/>
</dbReference>
<dbReference type="SUPFAM" id="SSF46626">
    <property type="entry name" value="Cytochrome c"/>
    <property type="match status" value="1"/>
</dbReference>
<dbReference type="Proteomes" id="UP001153050">
    <property type="component" value="Unassembled WGS sequence"/>
</dbReference>
<accession>A0ABM9E563</accession>
<evidence type="ECO:0000259" key="8">
    <source>
        <dbReference type="PROSITE" id="PS51007"/>
    </source>
</evidence>
<keyword evidence="10" id="KW-1185">Reference proteome</keyword>
<dbReference type="InterPro" id="IPR009056">
    <property type="entry name" value="Cyt_c-like_dom"/>
</dbReference>
<feature type="domain" description="Cytochrome c" evidence="8">
    <location>
        <begin position="24"/>
        <end position="121"/>
    </location>
</feature>
<keyword evidence="3 6" id="KW-0479">Metal-binding</keyword>
<dbReference type="PANTHER" id="PTHR11961">
    <property type="entry name" value="CYTOCHROME C"/>
    <property type="match status" value="1"/>
</dbReference>
<reference evidence="9 10" key="1">
    <citation type="submission" date="2022-03" db="EMBL/GenBank/DDBJ databases">
        <authorList>
            <person name="Brunel B."/>
        </authorList>
    </citation>
    <scope>NUCLEOTIDE SEQUENCE [LARGE SCALE GENOMIC DNA]</scope>
    <source>
        <strain evidence="9">STM5069sample</strain>
    </source>
</reference>
<gene>
    <name evidence="9" type="ORF">MES5069_400189</name>
</gene>
<evidence type="ECO:0000256" key="2">
    <source>
        <dbReference type="ARBA" id="ARBA00022617"/>
    </source>
</evidence>
<protein>
    <submittedName>
        <fullName evidence="9">Cytochrome c domain-containing protein</fullName>
    </submittedName>
</protein>
<keyword evidence="2 6" id="KW-0349">Heme</keyword>
<dbReference type="PRINTS" id="PR00604">
    <property type="entry name" value="CYTCHRMECIAB"/>
</dbReference>
<evidence type="ECO:0000313" key="10">
    <source>
        <dbReference type="Proteomes" id="UP001153050"/>
    </source>
</evidence>
<keyword evidence="4" id="KW-0249">Electron transport</keyword>
<dbReference type="Gene3D" id="1.10.760.10">
    <property type="entry name" value="Cytochrome c-like domain"/>
    <property type="match status" value="1"/>
</dbReference>
<evidence type="ECO:0000313" key="9">
    <source>
        <dbReference type="EMBL" id="CAH2404251.1"/>
    </source>
</evidence>
<evidence type="ECO:0000256" key="5">
    <source>
        <dbReference type="ARBA" id="ARBA00023004"/>
    </source>
</evidence>
<keyword evidence="1" id="KW-0813">Transport</keyword>
<comment type="caution">
    <text evidence="9">The sequence shown here is derived from an EMBL/GenBank/DDBJ whole genome shotgun (WGS) entry which is preliminary data.</text>
</comment>
<proteinExistence type="predicted"/>
<sequence>MRLRSLAFAAIALALPASPAMADGDAARGQKLFTRCSGCHTTTGENKAGPSLAGVFGRAAGKVDGARYSRAMASSNIVWDDVSIDAYLAGPTKFLPGTTMAIGVPNASDRADIIAYLRSLGPG</sequence>
<name>A0ABM9E563_9HYPH</name>
<evidence type="ECO:0000256" key="3">
    <source>
        <dbReference type="ARBA" id="ARBA00022723"/>
    </source>
</evidence>
<dbReference type="InterPro" id="IPR002327">
    <property type="entry name" value="Cyt_c_1A/1B"/>
</dbReference>
<evidence type="ECO:0000256" key="7">
    <source>
        <dbReference type="SAM" id="SignalP"/>
    </source>
</evidence>
<evidence type="ECO:0000256" key="4">
    <source>
        <dbReference type="ARBA" id="ARBA00022982"/>
    </source>
</evidence>
<evidence type="ECO:0000256" key="6">
    <source>
        <dbReference type="PROSITE-ProRule" id="PRU00433"/>
    </source>
</evidence>
<keyword evidence="5 6" id="KW-0408">Iron</keyword>
<dbReference type="InterPro" id="IPR036909">
    <property type="entry name" value="Cyt_c-like_dom_sf"/>
</dbReference>